<dbReference type="InterPro" id="IPR001242">
    <property type="entry name" value="Condensation_dom"/>
</dbReference>
<dbReference type="InterPro" id="IPR020845">
    <property type="entry name" value="AMP-binding_CS"/>
</dbReference>
<dbReference type="InterPro" id="IPR009081">
    <property type="entry name" value="PP-bd_ACP"/>
</dbReference>
<evidence type="ECO:0000256" key="2">
    <source>
        <dbReference type="ARBA" id="ARBA00022450"/>
    </source>
</evidence>
<dbReference type="InterPro" id="IPR025110">
    <property type="entry name" value="AMP-bd_C"/>
</dbReference>
<dbReference type="Gene3D" id="3.30.559.10">
    <property type="entry name" value="Chloramphenicol acetyltransferase-like domain"/>
    <property type="match status" value="1"/>
</dbReference>
<feature type="domain" description="Carrier" evidence="4">
    <location>
        <begin position="932"/>
        <end position="1007"/>
    </location>
</feature>
<dbReference type="EMBL" id="BONY01000007">
    <property type="protein sequence ID" value="GIH03423.1"/>
    <property type="molecule type" value="Genomic_DNA"/>
</dbReference>
<dbReference type="InterPro" id="IPR010071">
    <property type="entry name" value="AA_adenyl_dom"/>
</dbReference>
<dbReference type="Proteomes" id="UP000612899">
    <property type="component" value="Unassembled WGS sequence"/>
</dbReference>
<evidence type="ECO:0000256" key="1">
    <source>
        <dbReference type="ARBA" id="ARBA00001957"/>
    </source>
</evidence>
<sequence length="1040" mass="113019">MADAVGGCDGDEIAEPSAPQRRLWLIHQIEPAHPAYHICLPVALNGLLDLHSLAQGILAVERRHPALRARFYLDGARLRVRYAPPLKRRPHLIDVGSEDLDGMLNDLARRPFDLETGPVARWTLLRAGTSRHILVLAVHHIAFDGASLPILRNELQGLTNAIRRGRPVPPGPTPGDGERPRAWAEADLRYWREQLDRPPPPLSIWSNDAEDTGSAIVQIRPLETRLVDAMRRFGKTNATTMFMLVLAALAATLRRYTGRQDLVIGSPVSTRETEHELTRIGLMLNLIALRLRTEPETTFAGLVRCCRDVVLEAIDHRTVPFEMIVDAVRPERSEHVSPLFQVLFAYQQPPEPPRLPDVDSTLLPSPTLAAKYALSVTVTETADRVELALEAPAGHCGEAELACFADYLTTLLAAGIADPDRTIDRLPLALSPGGGSLPASDSAIADPSWLGLAALLDRAANLWPDAIAVHACDGQLSYAQLNRRAGRLASELVRRGAGPEQVIGVCLPRRLDLIVALLAVAKTGAAFLPLDPRQPEQRRDLIIADAHAMLVIGRDELVERPNSLPPRAVHRQGLAYILYTSGSTGEPKGVGITHGNVSGFLGWAASEFSDRDLSATVAVTSVGFDLSIFEMFAPMVVGGTVVLVDGPEGLAAHPGIQRATLLNTVPSVAEVLLDADCLPAALSAVNLAGEPLPRDLVDRLLGRMPRVQVRNLYGPSEATTYVTSSSLRDGRRQPSIGRAVAGAQVWLVDGEARPEPIGISGRLLLGGPPLARGYVNQAGLTAEAFRPDGLSGRTGARLYDTGDLARLDFDGQLRFLGRADQQIKLRGVRIELEEIEVRLRAHDDVRDAAVVVVRQGERTAPRLVAFVCPAGARPVSTDELVAHLRRWLPEVMVPSGWAVLDDLPRNANGKLDRHLLARTAASVSPVRSSQVPPETVMEKMVAEVWSEVLGHTDIGVHDLFFDIGGNSLQLIYLHHRLRDIAGERLHIVDLFRWPTVATLAAHIERLRSDVQLTDMAAARGAARGAARRARALGEVVDARR</sequence>
<dbReference type="Pfam" id="PF13193">
    <property type="entry name" value="AMP-binding_C"/>
    <property type="match status" value="1"/>
</dbReference>
<dbReference type="PANTHER" id="PTHR45527:SF1">
    <property type="entry name" value="FATTY ACID SYNTHASE"/>
    <property type="match status" value="1"/>
</dbReference>
<dbReference type="Gene3D" id="3.30.559.30">
    <property type="entry name" value="Nonribosomal peptide synthetase, condensation domain"/>
    <property type="match status" value="1"/>
</dbReference>
<dbReference type="GO" id="GO:0044550">
    <property type="term" value="P:secondary metabolite biosynthetic process"/>
    <property type="evidence" value="ECO:0007669"/>
    <property type="project" value="TreeGrafter"/>
</dbReference>
<dbReference type="InterPro" id="IPR020806">
    <property type="entry name" value="PKS_PP-bd"/>
</dbReference>
<name>A0A8J3Q3T7_9ACTN</name>
<dbReference type="Gene3D" id="3.40.50.12780">
    <property type="entry name" value="N-terminal domain of ligase-like"/>
    <property type="match status" value="1"/>
</dbReference>
<organism evidence="5 6">
    <name type="scientific">Rhizocola hellebori</name>
    <dbReference type="NCBI Taxonomy" id="1392758"/>
    <lineage>
        <taxon>Bacteria</taxon>
        <taxon>Bacillati</taxon>
        <taxon>Actinomycetota</taxon>
        <taxon>Actinomycetes</taxon>
        <taxon>Micromonosporales</taxon>
        <taxon>Micromonosporaceae</taxon>
        <taxon>Rhizocola</taxon>
    </lineage>
</organism>
<dbReference type="AlphaFoldDB" id="A0A8J3Q3T7"/>
<dbReference type="Pfam" id="PF00668">
    <property type="entry name" value="Condensation"/>
    <property type="match status" value="1"/>
</dbReference>
<dbReference type="GO" id="GO:0031177">
    <property type="term" value="F:phosphopantetheine binding"/>
    <property type="evidence" value="ECO:0007669"/>
    <property type="project" value="InterPro"/>
</dbReference>
<dbReference type="Pfam" id="PF00550">
    <property type="entry name" value="PP-binding"/>
    <property type="match status" value="1"/>
</dbReference>
<keyword evidence="2" id="KW-0596">Phosphopantetheine</keyword>
<dbReference type="SMART" id="SM00823">
    <property type="entry name" value="PKS_PP"/>
    <property type="match status" value="1"/>
</dbReference>
<evidence type="ECO:0000259" key="4">
    <source>
        <dbReference type="PROSITE" id="PS50075"/>
    </source>
</evidence>
<dbReference type="InterPro" id="IPR023213">
    <property type="entry name" value="CAT-like_dom_sf"/>
</dbReference>
<dbReference type="Pfam" id="PF00501">
    <property type="entry name" value="AMP-binding"/>
    <property type="match status" value="1"/>
</dbReference>
<dbReference type="PROSITE" id="PS50075">
    <property type="entry name" value="CARRIER"/>
    <property type="match status" value="1"/>
</dbReference>
<comment type="caution">
    <text evidence="5">The sequence shown here is derived from an EMBL/GenBank/DDBJ whole genome shotgun (WGS) entry which is preliminary data.</text>
</comment>
<dbReference type="SUPFAM" id="SSF52777">
    <property type="entry name" value="CoA-dependent acyltransferases"/>
    <property type="match status" value="2"/>
</dbReference>
<dbReference type="RefSeq" id="WP_203907331.1">
    <property type="nucleotide sequence ID" value="NZ_BONY01000007.1"/>
</dbReference>
<dbReference type="SUPFAM" id="SSF56801">
    <property type="entry name" value="Acetyl-CoA synthetase-like"/>
    <property type="match status" value="1"/>
</dbReference>
<dbReference type="Gene3D" id="1.10.1200.10">
    <property type="entry name" value="ACP-like"/>
    <property type="match status" value="1"/>
</dbReference>
<reference evidence="5" key="1">
    <citation type="submission" date="2021-01" db="EMBL/GenBank/DDBJ databases">
        <title>Whole genome shotgun sequence of Rhizocola hellebori NBRC 109834.</title>
        <authorList>
            <person name="Komaki H."/>
            <person name="Tamura T."/>
        </authorList>
    </citation>
    <scope>NUCLEOTIDE SEQUENCE</scope>
    <source>
        <strain evidence="5">NBRC 109834</strain>
    </source>
</reference>
<comment type="cofactor">
    <cofactor evidence="1">
        <name>pantetheine 4'-phosphate</name>
        <dbReference type="ChEBI" id="CHEBI:47942"/>
    </cofactor>
</comment>
<dbReference type="NCBIfam" id="TIGR01733">
    <property type="entry name" value="AA-adenyl-dom"/>
    <property type="match status" value="1"/>
</dbReference>
<gene>
    <name evidence="5" type="ORF">Rhe02_14900</name>
</gene>
<dbReference type="Gene3D" id="3.30.300.30">
    <property type="match status" value="1"/>
</dbReference>
<evidence type="ECO:0000313" key="5">
    <source>
        <dbReference type="EMBL" id="GIH03423.1"/>
    </source>
</evidence>
<dbReference type="InterPro" id="IPR045851">
    <property type="entry name" value="AMP-bd_C_sf"/>
</dbReference>
<dbReference type="GO" id="GO:0008610">
    <property type="term" value="P:lipid biosynthetic process"/>
    <property type="evidence" value="ECO:0007669"/>
    <property type="project" value="UniProtKB-ARBA"/>
</dbReference>
<accession>A0A8J3Q3T7</accession>
<keyword evidence="6" id="KW-1185">Reference proteome</keyword>
<dbReference type="InterPro" id="IPR042099">
    <property type="entry name" value="ANL_N_sf"/>
</dbReference>
<dbReference type="GO" id="GO:0043041">
    <property type="term" value="P:amino acid activation for nonribosomal peptide biosynthetic process"/>
    <property type="evidence" value="ECO:0007669"/>
    <property type="project" value="TreeGrafter"/>
</dbReference>
<dbReference type="InterPro" id="IPR000873">
    <property type="entry name" value="AMP-dep_synth/lig_dom"/>
</dbReference>
<evidence type="ECO:0000313" key="6">
    <source>
        <dbReference type="Proteomes" id="UP000612899"/>
    </source>
</evidence>
<dbReference type="GO" id="GO:0003824">
    <property type="term" value="F:catalytic activity"/>
    <property type="evidence" value="ECO:0007669"/>
    <property type="project" value="InterPro"/>
</dbReference>
<proteinExistence type="predicted"/>
<dbReference type="SUPFAM" id="SSF47336">
    <property type="entry name" value="ACP-like"/>
    <property type="match status" value="1"/>
</dbReference>
<dbReference type="InterPro" id="IPR036736">
    <property type="entry name" value="ACP-like_sf"/>
</dbReference>
<evidence type="ECO:0000256" key="3">
    <source>
        <dbReference type="ARBA" id="ARBA00022553"/>
    </source>
</evidence>
<dbReference type="GO" id="GO:0005737">
    <property type="term" value="C:cytoplasm"/>
    <property type="evidence" value="ECO:0007669"/>
    <property type="project" value="TreeGrafter"/>
</dbReference>
<keyword evidence="3" id="KW-0597">Phosphoprotein</keyword>
<protein>
    <recommendedName>
        <fullName evidence="4">Carrier domain-containing protein</fullName>
    </recommendedName>
</protein>
<dbReference type="PANTHER" id="PTHR45527">
    <property type="entry name" value="NONRIBOSOMAL PEPTIDE SYNTHETASE"/>
    <property type="match status" value="1"/>
</dbReference>
<dbReference type="PROSITE" id="PS00455">
    <property type="entry name" value="AMP_BINDING"/>
    <property type="match status" value="1"/>
</dbReference>